<protein>
    <submittedName>
        <fullName evidence="2">Uncharacterized protein</fullName>
    </submittedName>
</protein>
<evidence type="ECO:0000256" key="1">
    <source>
        <dbReference type="SAM" id="MobiDB-lite"/>
    </source>
</evidence>
<keyword evidence="3" id="KW-1185">Reference proteome</keyword>
<accession>A0A7W7VFF6</accession>
<name>A0A7W7VFF6_9PSEU</name>
<proteinExistence type="predicted"/>
<feature type="region of interest" description="Disordered" evidence="1">
    <location>
        <begin position="213"/>
        <end position="247"/>
    </location>
</feature>
<organism evidence="2 3">
    <name type="scientific">Actinophytocola algeriensis</name>
    <dbReference type="NCBI Taxonomy" id="1768010"/>
    <lineage>
        <taxon>Bacteria</taxon>
        <taxon>Bacillati</taxon>
        <taxon>Actinomycetota</taxon>
        <taxon>Actinomycetes</taxon>
        <taxon>Pseudonocardiales</taxon>
        <taxon>Pseudonocardiaceae</taxon>
    </lineage>
</organism>
<evidence type="ECO:0000313" key="2">
    <source>
        <dbReference type="EMBL" id="MBB4907965.1"/>
    </source>
</evidence>
<gene>
    <name evidence="2" type="ORF">FHR82_004207</name>
</gene>
<dbReference type="AlphaFoldDB" id="A0A7W7VFF6"/>
<evidence type="ECO:0000313" key="3">
    <source>
        <dbReference type="Proteomes" id="UP000520767"/>
    </source>
</evidence>
<dbReference type="EMBL" id="JACHJQ010000004">
    <property type="protein sequence ID" value="MBB4907965.1"/>
    <property type="molecule type" value="Genomic_DNA"/>
</dbReference>
<comment type="caution">
    <text evidence="2">The sequence shown here is derived from an EMBL/GenBank/DDBJ whole genome shotgun (WGS) entry which is preliminary data.</text>
</comment>
<dbReference type="Proteomes" id="UP000520767">
    <property type="component" value="Unassembled WGS sequence"/>
</dbReference>
<sequence>MTVSSDPHVTLPRGMVVAQAWAALGDAVAPLSNASGRPLTRTVKLLLDPLVLRPVRNPHLASGAVAAEHVDELRDTIAAAGPVLAATAAWFVLLKKTRRQAGIADGHPQDLYFQHCFELAHQHGDPAHLPDATAVAAESIAEIHSPATRLTVAELRRFVTDPARRAELTRLLTVAWAGARDPGAEPVDVAGFLADPDPDLFATLVAQGAGTRGAGELAQPGVARGYGLTDRPRLSPPALGDSASKQQLPKPLDRSVFERLFAAIRQVVTDDPDALVRNEIHRTAQPWQLAEEVSRVVMVLGRAASAGLVDEEVTGFGARLRARWAKEAYVRRVLRMPSAVPEDLLADVHGVRGAYLRRLWVRLHGRELRHETLAAVELWSVLDGVLRSVIMDQRDRLRSTLERAAR</sequence>
<dbReference type="RefSeq" id="WP_184812091.1">
    <property type="nucleotide sequence ID" value="NZ_JACHJQ010000004.1"/>
</dbReference>
<reference evidence="2 3" key="1">
    <citation type="submission" date="2020-08" db="EMBL/GenBank/DDBJ databases">
        <title>Genomic Encyclopedia of Type Strains, Phase III (KMG-III): the genomes of soil and plant-associated and newly described type strains.</title>
        <authorList>
            <person name="Whitman W."/>
        </authorList>
    </citation>
    <scope>NUCLEOTIDE SEQUENCE [LARGE SCALE GENOMIC DNA]</scope>
    <source>
        <strain evidence="2 3">CECT 8960</strain>
    </source>
</reference>